<dbReference type="InterPro" id="IPR036388">
    <property type="entry name" value="WH-like_DNA-bd_sf"/>
</dbReference>
<proteinExistence type="predicted"/>
<keyword evidence="3" id="KW-0804">Transcription</keyword>
<evidence type="ECO:0000256" key="3">
    <source>
        <dbReference type="ARBA" id="ARBA00023163"/>
    </source>
</evidence>
<name>A0A6J4I1D9_9CYAN</name>
<dbReference type="Gene3D" id="2.60.120.10">
    <property type="entry name" value="Jelly Rolls"/>
    <property type="match status" value="1"/>
</dbReference>
<evidence type="ECO:0000256" key="1">
    <source>
        <dbReference type="ARBA" id="ARBA00023015"/>
    </source>
</evidence>
<reference evidence="6" key="1">
    <citation type="submission" date="2020-02" db="EMBL/GenBank/DDBJ databases">
        <authorList>
            <person name="Meier V. D."/>
        </authorList>
    </citation>
    <scope>NUCLEOTIDE SEQUENCE</scope>
    <source>
        <strain evidence="6">AVDCRST_MAG92</strain>
    </source>
</reference>
<evidence type="ECO:0000259" key="5">
    <source>
        <dbReference type="PROSITE" id="PS51063"/>
    </source>
</evidence>
<dbReference type="CDD" id="cd00038">
    <property type="entry name" value="CAP_ED"/>
    <property type="match status" value="1"/>
</dbReference>
<dbReference type="InterPro" id="IPR036390">
    <property type="entry name" value="WH_DNA-bd_sf"/>
</dbReference>
<dbReference type="InterPro" id="IPR014710">
    <property type="entry name" value="RmlC-like_jellyroll"/>
</dbReference>
<gene>
    <name evidence="6" type="ORF">AVDCRST_MAG92-1472</name>
</gene>
<dbReference type="PANTHER" id="PTHR24567">
    <property type="entry name" value="CRP FAMILY TRANSCRIPTIONAL REGULATORY PROTEIN"/>
    <property type="match status" value="1"/>
</dbReference>
<organism evidence="6">
    <name type="scientific">uncultured Coleofasciculus sp</name>
    <dbReference type="NCBI Taxonomy" id="1267456"/>
    <lineage>
        <taxon>Bacteria</taxon>
        <taxon>Bacillati</taxon>
        <taxon>Cyanobacteriota</taxon>
        <taxon>Cyanophyceae</taxon>
        <taxon>Coleofasciculales</taxon>
        <taxon>Coleofasciculaceae</taxon>
        <taxon>Coleofasciculus</taxon>
        <taxon>environmental samples</taxon>
    </lineage>
</organism>
<keyword evidence="1" id="KW-0805">Transcription regulation</keyword>
<accession>A0A6J4I1D9</accession>
<dbReference type="SUPFAM" id="SSF51206">
    <property type="entry name" value="cAMP-binding domain-like"/>
    <property type="match status" value="1"/>
</dbReference>
<evidence type="ECO:0000313" key="6">
    <source>
        <dbReference type="EMBL" id="CAA9239974.1"/>
    </source>
</evidence>
<dbReference type="InterPro" id="IPR018490">
    <property type="entry name" value="cNMP-bd_dom_sf"/>
</dbReference>
<dbReference type="PANTHER" id="PTHR24567:SF74">
    <property type="entry name" value="HTH-TYPE TRANSCRIPTIONAL REGULATOR ARCR"/>
    <property type="match status" value="1"/>
</dbReference>
<dbReference type="PROSITE" id="PS51063">
    <property type="entry name" value="HTH_CRP_2"/>
    <property type="match status" value="1"/>
</dbReference>
<dbReference type="SMART" id="SM00100">
    <property type="entry name" value="cNMP"/>
    <property type="match status" value="1"/>
</dbReference>
<keyword evidence="2" id="KW-0238">DNA-binding</keyword>
<dbReference type="PROSITE" id="PS50042">
    <property type="entry name" value="CNMP_BINDING_3"/>
    <property type="match status" value="1"/>
</dbReference>
<dbReference type="AlphaFoldDB" id="A0A6J4I1D9"/>
<dbReference type="GO" id="GO:0003677">
    <property type="term" value="F:DNA binding"/>
    <property type="evidence" value="ECO:0007669"/>
    <property type="project" value="UniProtKB-KW"/>
</dbReference>
<dbReference type="GO" id="GO:0005829">
    <property type="term" value="C:cytosol"/>
    <property type="evidence" value="ECO:0007669"/>
    <property type="project" value="TreeGrafter"/>
</dbReference>
<protein>
    <submittedName>
        <fullName evidence="6">cAMP-binding proteins - catabolite gene activator and regulatory subunit of cAMP-dependent protein kinases</fullName>
    </submittedName>
</protein>
<dbReference type="Gene3D" id="1.10.10.10">
    <property type="entry name" value="Winged helix-like DNA-binding domain superfamily/Winged helix DNA-binding domain"/>
    <property type="match status" value="1"/>
</dbReference>
<dbReference type="InterPro" id="IPR000595">
    <property type="entry name" value="cNMP-bd_dom"/>
</dbReference>
<evidence type="ECO:0000259" key="4">
    <source>
        <dbReference type="PROSITE" id="PS50042"/>
    </source>
</evidence>
<dbReference type="InterPro" id="IPR012318">
    <property type="entry name" value="HTH_CRP"/>
</dbReference>
<feature type="domain" description="Cyclic nucleotide-binding" evidence="4">
    <location>
        <begin position="12"/>
        <end position="115"/>
    </location>
</feature>
<feature type="domain" description="HTH crp-type" evidence="5">
    <location>
        <begin position="146"/>
        <end position="212"/>
    </location>
</feature>
<dbReference type="SUPFAM" id="SSF46785">
    <property type="entry name" value="Winged helix' DNA-binding domain"/>
    <property type="match status" value="1"/>
</dbReference>
<sequence length="240" mass="26900">MSEKSVNLGNKLLAALPKAEYERLLPHLEPIALPFKKILFLPNEPIEYVYFIYTGAASMLMTLEGGGVIEVATVGNEGMLGTPVLLGGNQLPVETIIQIPGEGVRMKAEVFKRVVIPGSVTHNLLMRYIQALMNQAMQTAACNRLHSVEERCSRWLLMTRDRVESDEFPLTQEFLSDMLGVRRATVSVAASVLQKAGLISYHRGMMKIIDRQGLESASCECYRVLNQEYKRLLESPFRVR</sequence>
<dbReference type="GO" id="GO:0003700">
    <property type="term" value="F:DNA-binding transcription factor activity"/>
    <property type="evidence" value="ECO:0007669"/>
    <property type="project" value="TreeGrafter"/>
</dbReference>
<dbReference type="InterPro" id="IPR050397">
    <property type="entry name" value="Env_Response_Regulators"/>
</dbReference>
<dbReference type="EMBL" id="CADCTM010000212">
    <property type="protein sequence ID" value="CAA9239974.1"/>
    <property type="molecule type" value="Genomic_DNA"/>
</dbReference>
<dbReference type="Pfam" id="PF13545">
    <property type="entry name" value="HTH_Crp_2"/>
    <property type="match status" value="1"/>
</dbReference>
<evidence type="ECO:0000256" key="2">
    <source>
        <dbReference type="ARBA" id="ARBA00023125"/>
    </source>
</evidence>